<dbReference type="Proteomes" id="UP000828048">
    <property type="component" value="Chromosome 4"/>
</dbReference>
<gene>
    <name evidence="1" type="ORF">Vadar_001157</name>
</gene>
<name>A0ACB7Z1M8_9ERIC</name>
<evidence type="ECO:0000313" key="1">
    <source>
        <dbReference type="EMBL" id="KAH7859442.1"/>
    </source>
</evidence>
<keyword evidence="2" id="KW-1185">Reference proteome</keyword>
<reference evidence="1 2" key="1">
    <citation type="journal article" date="2021" name="Hortic Res">
        <title>High-quality reference genome and annotation aids understanding of berry development for evergreen blueberry (Vaccinium darrowii).</title>
        <authorList>
            <person name="Yu J."/>
            <person name="Hulse-Kemp A.M."/>
            <person name="Babiker E."/>
            <person name="Staton M."/>
        </authorList>
    </citation>
    <scope>NUCLEOTIDE SEQUENCE [LARGE SCALE GENOMIC DNA]</scope>
    <source>
        <strain evidence="2">cv. NJ 8807/NJ 8810</strain>
        <tissue evidence="1">Young leaf</tissue>
    </source>
</reference>
<accession>A0ACB7Z1M8</accession>
<sequence length="536" mass="60373">MAYLTSHRELTSYRHANDVGLSSTLSFIVITIANTKTFRRSTSRENQRLFKKSPSHAKSHRVASTSRRKPQPPPLAPPSAAHQSVERRIARQSPNLEMNSGGEERSPVRVHVRVSIPHGVSVSCLGSGKVSGKSFLVTEFQAFNPRIRFPILQFRPIFFIPHREKCYGRRCHLRSNCRRMNSPTAQFVSLRRMGLYEPVHQMGMWGDFIGGYPNTPALMVEDVSTKMINNQSEDTTSQGSLGPSNQFDQEATKPPDKVLRRLAQNREAARKSRLRKKAYVQQLETSRLKLITLEQELEQARQQGLYASGGLDNSPLVYSGAVNPGIAAFEIEYGHWVAEQNKQTCHLRTALSSHVDDAKIKVLVDDSMKHYSDLFRMKATAAKADVFYIISGMFNTSAERFFLWIGGFRPSELLQLDPLMDQQLVDARNLTQSCQQAEDALSQGMDKLQLTLVNTVAAGQLGEGSYNAHVATTMEKLDALVSFVMQADHLRQETLLQMARILTIRQAARALLALGEYFHRLRTLSSLWANHHREPT</sequence>
<comment type="caution">
    <text evidence="1">The sequence shown here is derived from an EMBL/GenBank/DDBJ whole genome shotgun (WGS) entry which is preliminary data.</text>
</comment>
<organism evidence="1 2">
    <name type="scientific">Vaccinium darrowii</name>
    <dbReference type="NCBI Taxonomy" id="229202"/>
    <lineage>
        <taxon>Eukaryota</taxon>
        <taxon>Viridiplantae</taxon>
        <taxon>Streptophyta</taxon>
        <taxon>Embryophyta</taxon>
        <taxon>Tracheophyta</taxon>
        <taxon>Spermatophyta</taxon>
        <taxon>Magnoliopsida</taxon>
        <taxon>eudicotyledons</taxon>
        <taxon>Gunneridae</taxon>
        <taxon>Pentapetalae</taxon>
        <taxon>asterids</taxon>
        <taxon>Ericales</taxon>
        <taxon>Ericaceae</taxon>
        <taxon>Vaccinioideae</taxon>
        <taxon>Vaccinieae</taxon>
        <taxon>Vaccinium</taxon>
    </lineage>
</organism>
<dbReference type="EMBL" id="CM037154">
    <property type="protein sequence ID" value="KAH7859442.1"/>
    <property type="molecule type" value="Genomic_DNA"/>
</dbReference>
<proteinExistence type="predicted"/>
<evidence type="ECO:0000313" key="2">
    <source>
        <dbReference type="Proteomes" id="UP000828048"/>
    </source>
</evidence>
<protein>
    <submittedName>
        <fullName evidence="1">Uncharacterized protein</fullName>
    </submittedName>
</protein>